<dbReference type="Proteomes" id="UP000034751">
    <property type="component" value="Unassembled WGS sequence"/>
</dbReference>
<feature type="compositionally biased region" description="Low complexity" evidence="1">
    <location>
        <begin position="57"/>
        <end position="75"/>
    </location>
</feature>
<gene>
    <name evidence="4" type="ORF">UW02_C0030G0007</name>
</gene>
<keyword evidence="2" id="KW-0472">Membrane</keyword>
<feature type="transmembrane region" description="Helical" evidence="2">
    <location>
        <begin position="108"/>
        <end position="125"/>
    </location>
</feature>
<protein>
    <submittedName>
        <fullName evidence="4">Uncharacterized protein</fullName>
    </submittedName>
</protein>
<accession>A0A0G1HFU4</accession>
<keyword evidence="2" id="KW-0812">Transmembrane</keyword>
<comment type="caution">
    <text evidence="4">The sequence shown here is derived from an EMBL/GenBank/DDBJ whole genome shotgun (WGS) entry which is preliminary data.</text>
</comment>
<feature type="signal peptide" evidence="3">
    <location>
        <begin position="1"/>
        <end position="29"/>
    </location>
</feature>
<feature type="chain" id="PRO_5002537561" evidence="3">
    <location>
        <begin position="30"/>
        <end position="143"/>
    </location>
</feature>
<proteinExistence type="predicted"/>
<evidence type="ECO:0000256" key="3">
    <source>
        <dbReference type="SAM" id="SignalP"/>
    </source>
</evidence>
<dbReference type="AlphaFoldDB" id="A0A0G1HFU4"/>
<dbReference type="STRING" id="1618747.UW02_C0030G0007"/>
<keyword evidence="3" id="KW-0732">Signal</keyword>
<feature type="region of interest" description="Disordered" evidence="1">
    <location>
        <begin position="56"/>
        <end position="75"/>
    </location>
</feature>
<name>A0A0G1HFU4_9BACT</name>
<evidence type="ECO:0000256" key="1">
    <source>
        <dbReference type="SAM" id="MobiDB-lite"/>
    </source>
</evidence>
<evidence type="ECO:0000313" key="5">
    <source>
        <dbReference type="Proteomes" id="UP000034751"/>
    </source>
</evidence>
<sequence>MNKKSINLGFKILSILAFSILVMPASASATGYGTNFVYSTGYNYQVPQTSIPAPVVNPTNTNSSNNPSTPASETTPIENEIANDTDKNYSDLAANAIFGSNSFLPSGLIQWIILAIIILLIVILARKLFGGEKNYHEAPMKHA</sequence>
<reference evidence="4 5" key="1">
    <citation type="journal article" date="2015" name="Nature">
        <title>rRNA introns, odd ribosomes, and small enigmatic genomes across a large radiation of phyla.</title>
        <authorList>
            <person name="Brown C.T."/>
            <person name="Hug L.A."/>
            <person name="Thomas B.C."/>
            <person name="Sharon I."/>
            <person name="Castelle C.J."/>
            <person name="Singh A."/>
            <person name="Wilkins M.J."/>
            <person name="Williams K.H."/>
            <person name="Banfield J.F."/>
        </authorList>
    </citation>
    <scope>NUCLEOTIDE SEQUENCE [LARGE SCALE GENOMIC DNA]</scope>
</reference>
<evidence type="ECO:0000313" key="4">
    <source>
        <dbReference type="EMBL" id="KKT18507.1"/>
    </source>
</evidence>
<organism evidence="4 5">
    <name type="scientific">Candidatus Nomurabacteria bacterium GW2011_GWB1_43_7</name>
    <dbReference type="NCBI Taxonomy" id="1618747"/>
    <lineage>
        <taxon>Bacteria</taxon>
        <taxon>Candidatus Nomuraibacteriota</taxon>
    </lineage>
</organism>
<keyword evidence="2" id="KW-1133">Transmembrane helix</keyword>
<evidence type="ECO:0000256" key="2">
    <source>
        <dbReference type="SAM" id="Phobius"/>
    </source>
</evidence>
<dbReference type="EMBL" id="LCGS01000030">
    <property type="protein sequence ID" value="KKT18507.1"/>
    <property type="molecule type" value="Genomic_DNA"/>
</dbReference>